<name>A0A9X2HSD9_9SPHN</name>
<keyword evidence="2" id="KW-0732">Signal</keyword>
<keyword evidence="4" id="KW-1185">Reference proteome</keyword>
<proteinExistence type="predicted"/>
<evidence type="ECO:0000313" key="4">
    <source>
        <dbReference type="Proteomes" id="UP001139451"/>
    </source>
</evidence>
<protein>
    <recommendedName>
        <fullName evidence="5">Lipoprotein</fullName>
    </recommendedName>
</protein>
<feature type="chain" id="PRO_5040832294" description="Lipoprotein" evidence="2">
    <location>
        <begin position="21"/>
        <end position="146"/>
    </location>
</feature>
<sequence length="146" mass="15431">MRWLVLGAAAMLAACGGAPAGNETAKAEGAQPGPEAPIDPAHVKCDQRPDFVVLRPDAQIQSCTSGKGPSPRRESGTVIYLTADKAADVTAWYREQAKAFGMQDALIADTPSPIYSAKDGTKRNFMVLTEAVGARTKITLNWGRDG</sequence>
<dbReference type="EMBL" id="JAMLDX010000012">
    <property type="protein sequence ID" value="MCP3731735.1"/>
    <property type="molecule type" value="Genomic_DNA"/>
</dbReference>
<dbReference type="PROSITE" id="PS51257">
    <property type="entry name" value="PROKAR_LIPOPROTEIN"/>
    <property type="match status" value="1"/>
</dbReference>
<dbReference type="RefSeq" id="WP_254294584.1">
    <property type="nucleotide sequence ID" value="NZ_JAMLDX010000012.1"/>
</dbReference>
<accession>A0A9X2HSD9</accession>
<gene>
    <name evidence="3" type="ORF">M9978_15010</name>
</gene>
<feature type="region of interest" description="Disordered" evidence="1">
    <location>
        <begin position="20"/>
        <end position="42"/>
    </location>
</feature>
<organism evidence="3 4">
    <name type="scientific">Sphingomonas tagetis</name>
    <dbReference type="NCBI Taxonomy" id="2949092"/>
    <lineage>
        <taxon>Bacteria</taxon>
        <taxon>Pseudomonadati</taxon>
        <taxon>Pseudomonadota</taxon>
        <taxon>Alphaproteobacteria</taxon>
        <taxon>Sphingomonadales</taxon>
        <taxon>Sphingomonadaceae</taxon>
        <taxon>Sphingomonas</taxon>
    </lineage>
</organism>
<evidence type="ECO:0000256" key="2">
    <source>
        <dbReference type="SAM" id="SignalP"/>
    </source>
</evidence>
<feature type="signal peptide" evidence="2">
    <location>
        <begin position="1"/>
        <end position="20"/>
    </location>
</feature>
<dbReference type="AlphaFoldDB" id="A0A9X2HSD9"/>
<reference evidence="3" key="1">
    <citation type="submission" date="2022-05" db="EMBL/GenBank/DDBJ databases">
        <title>Sphingomonas sp. strain MG17 Genome sequencing and assembly.</title>
        <authorList>
            <person name="Kim I."/>
        </authorList>
    </citation>
    <scope>NUCLEOTIDE SEQUENCE</scope>
    <source>
        <strain evidence="3">MG17</strain>
    </source>
</reference>
<evidence type="ECO:0000256" key="1">
    <source>
        <dbReference type="SAM" id="MobiDB-lite"/>
    </source>
</evidence>
<comment type="caution">
    <text evidence="3">The sequence shown here is derived from an EMBL/GenBank/DDBJ whole genome shotgun (WGS) entry which is preliminary data.</text>
</comment>
<evidence type="ECO:0008006" key="5">
    <source>
        <dbReference type="Google" id="ProtNLM"/>
    </source>
</evidence>
<dbReference type="Proteomes" id="UP001139451">
    <property type="component" value="Unassembled WGS sequence"/>
</dbReference>
<evidence type="ECO:0000313" key="3">
    <source>
        <dbReference type="EMBL" id="MCP3731735.1"/>
    </source>
</evidence>